<keyword evidence="8" id="KW-0249">Electron transport</keyword>
<evidence type="ECO:0000256" key="5">
    <source>
        <dbReference type="ARBA" id="ARBA00022617"/>
    </source>
</evidence>
<evidence type="ECO:0000313" key="16">
    <source>
        <dbReference type="Proteomes" id="UP000003240"/>
    </source>
</evidence>
<reference evidence="15 16" key="1">
    <citation type="journal article" date="2011" name="EMBO J.">
        <title>Structural diversity of bacterial flagellar motors.</title>
        <authorList>
            <person name="Chen S."/>
            <person name="Beeby M."/>
            <person name="Murphy G.E."/>
            <person name="Leadbetter J.R."/>
            <person name="Hendrixson D.R."/>
            <person name="Briegel A."/>
            <person name="Li Z."/>
            <person name="Shi J."/>
            <person name="Tocheva E.I."/>
            <person name="Muller A."/>
            <person name="Dobro M.J."/>
            <person name="Jensen G.J."/>
        </authorList>
    </citation>
    <scope>NUCLEOTIDE SEQUENCE [LARGE SCALE GENOMIC DNA]</scope>
    <source>
        <strain evidence="15 16">DSM 6540</strain>
    </source>
</reference>
<dbReference type="PRINTS" id="PR00161">
    <property type="entry name" value="NIHGNASECYTB"/>
</dbReference>
<keyword evidence="7" id="KW-0479">Metal-binding</keyword>
<keyword evidence="5" id="KW-0349">Heme</keyword>
<dbReference type="GO" id="GO:0009055">
    <property type="term" value="F:electron transfer activity"/>
    <property type="evidence" value="ECO:0007669"/>
    <property type="project" value="InterPro"/>
</dbReference>
<name>F7NIS2_9FIRM</name>
<sequence length="260" mass="30286">MNSSKEYYVFSPWLRIFHWIMAYSVPILFFTGLYIGNPFFIGSQGIEPTYAFRQTLSMETIRYIHFITAYVFVGSFILRIYGFIMNKGDRLFPRFWTKEYWLGAKEVTLHYLFLLPQHKPYLRNPLARTSYVALYALIAIEIITGFAMYYMVNPDSWGAKIFGPWNDWLGGEYYVHLIHHYAAWMIMLSAIGHIYMVVRADFIEREGEISSMFSGVKFLRHEPVDLKEIADEAEERPDRVEQPGDASPAYSANKAAPATD</sequence>
<dbReference type="InterPro" id="IPR051542">
    <property type="entry name" value="Hydrogenase_cytochrome"/>
</dbReference>
<dbReference type="eggNOG" id="COG1969">
    <property type="taxonomic scope" value="Bacteria"/>
</dbReference>
<comment type="similarity">
    <text evidence="2">Belongs to the HupC/HyaC/HydC family.</text>
</comment>
<evidence type="ECO:0000259" key="14">
    <source>
        <dbReference type="Pfam" id="PF01292"/>
    </source>
</evidence>
<feature type="transmembrane region" description="Helical" evidence="13">
    <location>
        <begin position="20"/>
        <end position="41"/>
    </location>
</feature>
<dbReference type="InterPro" id="IPR000516">
    <property type="entry name" value="Ni-dep_Hydgase_cyt-B"/>
</dbReference>
<dbReference type="RefSeq" id="WP_004573253.1">
    <property type="nucleotide sequence ID" value="NZ_AFGF01000079.1"/>
</dbReference>
<dbReference type="PANTHER" id="PTHR30485:SF0">
    <property type="entry name" value="NI_FE-HYDROGENASE 1 B-TYPE CYTOCHROME SUBUNIT-RELATED"/>
    <property type="match status" value="1"/>
</dbReference>
<evidence type="ECO:0000313" key="15">
    <source>
        <dbReference type="EMBL" id="EGO64045.1"/>
    </source>
</evidence>
<feature type="region of interest" description="Disordered" evidence="12">
    <location>
        <begin position="230"/>
        <end position="260"/>
    </location>
</feature>
<dbReference type="Proteomes" id="UP000003240">
    <property type="component" value="Unassembled WGS sequence"/>
</dbReference>
<comment type="caution">
    <text evidence="15">The sequence shown here is derived from an EMBL/GenBank/DDBJ whole genome shotgun (WGS) entry which is preliminary data.</text>
</comment>
<dbReference type="Gene3D" id="1.20.950.20">
    <property type="entry name" value="Transmembrane di-heme cytochromes, Chain C"/>
    <property type="match status" value="1"/>
</dbReference>
<evidence type="ECO:0000256" key="11">
    <source>
        <dbReference type="ARBA" id="ARBA00023136"/>
    </source>
</evidence>
<dbReference type="OrthoDB" id="197262at2"/>
<feature type="transmembrane region" description="Helical" evidence="13">
    <location>
        <begin position="61"/>
        <end position="84"/>
    </location>
</feature>
<dbReference type="EMBL" id="AFGF01000079">
    <property type="protein sequence ID" value="EGO64045.1"/>
    <property type="molecule type" value="Genomic_DNA"/>
</dbReference>
<dbReference type="AlphaFoldDB" id="F7NIS2"/>
<dbReference type="GO" id="GO:0005886">
    <property type="term" value="C:plasma membrane"/>
    <property type="evidence" value="ECO:0007669"/>
    <property type="project" value="UniProtKB-SubCell"/>
</dbReference>
<keyword evidence="6 13" id="KW-0812">Transmembrane</keyword>
<gene>
    <name evidence="15" type="ORF">ALO_09874</name>
</gene>
<keyword evidence="11 13" id="KW-0472">Membrane</keyword>
<evidence type="ECO:0000256" key="2">
    <source>
        <dbReference type="ARBA" id="ARBA00008622"/>
    </source>
</evidence>
<dbReference type="SUPFAM" id="SSF81342">
    <property type="entry name" value="Transmembrane di-heme cytochromes"/>
    <property type="match status" value="1"/>
</dbReference>
<dbReference type="InterPro" id="IPR011577">
    <property type="entry name" value="Cyt_b561_bac/Ni-Hgenase"/>
</dbReference>
<keyword evidence="9 13" id="KW-1133">Transmembrane helix</keyword>
<evidence type="ECO:0000256" key="13">
    <source>
        <dbReference type="SAM" id="Phobius"/>
    </source>
</evidence>
<evidence type="ECO:0000256" key="10">
    <source>
        <dbReference type="ARBA" id="ARBA00023004"/>
    </source>
</evidence>
<dbReference type="STRING" id="1009370.ALO_09874"/>
<feature type="domain" description="Cytochrome b561 bacterial/Ni-hydrogenase" evidence="14">
    <location>
        <begin position="9"/>
        <end position="215"/>
    </location>
</feature>
<feature type="transmembrane region" description="Helical" evidence="13">
    <location>
        <begin position="132"/>
        <end position="152"/>
    </location>
</feature>
<dbReference type="PANTHER" id="PTHR30485">
    <property type="entry name" value="NI/FE-HYDROGENASE 1 B-TYPE CYTOCHROME SUBUNIT"/>
    <property type="match status" value="1"/>
</dbReference>
<keyword evidence="16" id="KW-1185">Reference proteome</keyword>
<dbReference type="InterPro" id="IPR016174">
    <property type="entry name" value="Di-haem_cyt_TM"/>
</dbReference>
<comment type="subcellular location">
    <subcellularLocation>
        <location evidence="1">Cell membrane</location>
        <topology evidence="1">Multi-pass membrane protein</topology>
    </subcellularLocation>
</comment>
<dbReference type="GO" id="GO:0020037">
    <property type="term" value="F:heme binding"/>
    <property type="evidence" value="ECO:0007669"/>
    <property type="project" value="TreeGrafter"/>
</dbReference>
<evidence type="ECO:0000256" key="1">
    <source>
        <dbReference type="ARBA" id="ARBA00004651"/>
    </source>
</evidence>
<evidence type="ECO:0000256" key="4">
    <source>
        <dbReference type="ARBA" id="ARBA00022475"/>
    </source>
</evidence>
<accession>F7NIS2</accession>
<dbReference type="Pfam" id="PF01292">
    <property type="entry name" value="Ni_hydr_CYTB"/>
    <property type="match status" value="1"/>
</dbReference>
<evidence type="ECO:0000256" key="9">
    <source>
        <dbReference type="ARBA" id="ARBA00022989"/>
    </source>
</evidence>
<evidence type="ECO:0000256" key="3">
    <source>
        <dbReference type="ARBA" id="ARBA00022448"/>
    </source>
</evidence>
<evidence type="ECO:0000256" key="8">
    <source>
        <dbReference type="ARBA" id="ARBA00022982"/>
    </source>
</evidence>
<dbReference type="NCBIfam" id="TIGR02125">
    <property type="entry name" value="CytB-hydogenase"/>
    <property type="match status" value="1"/>
</dbReference>
<proteinExistence type="inferred from homology"/>
<feature type="compositionally biased region" description="Basic and acidic residues" evidence="12">
    <location>
        <begin position="230"/>
        <end position="242"/>
    </location>
</feature>
<keyword evidence="10" id="KW-0408">Iron</keyword>
<dbReference type="GO" id="GO:0005506">
    <property type="term" value="F:iron ion binding"/>
    <property type="evidence" value="ECO:0007669"/>
    <property type="project" value="InterPro"/>
</dbReference>
<keyword evidence="3" id="KW-0813">Transport</keyword>
<evidence type="ECO:0000256" key="7">
    <source>
        <dbReference type="ARBA" id="ARBA00022723"/>
    </source>
</evidence>
<dbReference type="GO" id="GO:0022904">
    <property type="term" value="P:respiratory electron transport chain"/>
    <property type="evidence" value="ECO:0007669"/>
    <property type="project" value="InterPro"/>
</dbReference>
<protein>
    <submittedName>
        <fullName evidence="15">Ni/Fe-hydrogenase, b-type cytochrome subunit</fullName>
    </submittedName>
</protein>
<feature type="transmembrane region" description="Helical" evidence="13">
    <location>
        <begin position="178"/>
        <end position="198"/>
    </location>
</feature>
<keyword evidence="4" id="KW-1003">Cell membrane</keyword>
<evidence type="ECO:0000256" key="12">
    <source>
        <dbReference type="SAM" id="MobiDB-lite"/>
    </source>
</evidence>
<evidence type="ECO:0000256" key="6">
    <source>
        <dbReference type="ARBA" id="ARBA00022692"/>
    </source>
</evidence>
<organism evidence="15 16">
    <name type="scientific">Acetonema longum DSM 6540</name>
    <dbReference type="NCBI Taxonomy" id="1009370"/>
    <lineage>
        <taxon>Bacteria</taxon>
        <taxon>Bacillati</taxon>
        <taxon>Bacillota</taxon>
        <taxon>Negativicutes</taxon>
        <taxon>Acetonemataceae</taxon>
        <taxon>Acetonema</taxon>
    </lineage>
</organism>